<gene>
    <name evidence="2" type="ORF">AQUCO_02100233v1</name>
</gene>
<dbReference type="PROSITE" id="PS50151">
    <property type="entry name" value="UVR"/>
    <property type="match status" value="1"/>
</dbReference>
<dbReference type="EMBL" id="KZ305038">
    <property type="protein sequence ID" value="PIA42216.1"/>
    <property type="molecule type" value="Genomic_DNA"/>
</dbReference>
<dbReference type="InParanoid" id="A0A2G5DFC2"/>
<accession>A0A2G5DFC2</accession>
<dbReference type="PANTHER" id="PTHR47191">
    <property type="entry name" value="OS05G0170800 PROTEIN"/>
    <property type="match status" value="1"/>
</dbReference>
<proteinExistence type="predicted"/>
<evidence type="ECO:0000313" key="2">
    <source>
        <dbReference type="EMBL" id="PIA42216.1"/>
    </source>
</evidence>
<feature type="domain" description="UVR" evidence="1">
    <location>
        <begin position="26"/>
        <end position="61"/>
    </location>
</feature>
<dbReference type="Proteomes" id="UP000230069">
    <property type="component" value="Unassembled WGS sequence"/>
</dbReference>
<dbReference type="STRING" id="218851.A0A2G5DFC2"/>
<dbReference type="PANTHER" id="PTHR47191:SF2">
    <property type="entry name" value="OS05G0170800 PROTEIN"/>
    <property type="match status" value="1"/>
</dbReference>
<organism evidence="2 3">
    <name type="scientific">Aquilegia coerulea</name>
    <name type="common">Rocky mountain columbine</name>
    <dbReference type="NCBI Taxonomy" id="218851"/>
    <lineage>
        <taxon>Eukaryota</taxon>
        <taxon>Viridiplantae</taxon>
        <taxon>Streptophyta</taxon>
        <taxon>Embryophyta</taxon>
        <taxon>Tracheophyta</taxon>
        <taxon>Spermatophyta</taxon>
        <taxon>Magnoliopsida</taxon>
        <taxon>Ranunculales</taxon>
        <taxon>Ranunculaceae</taxon>
        <taxon>Thalictroideae</taxon>
        <taxon>Aquilegia</taxon>
    </lineage>
</organism>
<keyword evidence="3" id="KW-1185">Reference proteome</keyword>
<dbReference type="OrthoDB" id="2305498at2759"/>
<name>A0A2G5DFC2_AQUCA</name>
<evidence type="ECO:0000313" key="3">
    <source>
        <dbReference type="Proteomes" id="UP000230069"/>
    </source>
</evidence>
<reference evidence="2 3" key="1">
    <citation type="submission" date="2017-09" db="EMBL/GenBank/DDBJ databases">
        <title>WGS assembly of Aquilegia coerulea Goldsmith.</title>
        <authorList>
            <person name="Hodges S."/>
            <person name="Kramer E."/>
            <person name="Nordborg M."/>
            <person name="Tomkins J."/>
            <person name="Borevitz J."/>
            <person name="Derieg N."/>
            <person name="Yan J."/>
            <person name="Mihaltcheva S."/>
            <person name="Hayes R.D."/>
            <person name="Rokhsar D."/>
        </authorList>
    </citation>
    <scope>NUCLEOTIDE SEQUENCE [LARGE SCALE GENOMIC DNA]</scope>
    <source>
        <strain evidence="3">cv. Goldsmith</strain>
    </source>
</reference>
<dbReference type="AlphaFoldDB" id="A0A2G5DFC2"/>
<dbReference type="InterPro" id="IPR050718">
    <property type="entry name" value="ApaG-like"/>
</dbReference>
<evidence type="ECO:0000259" key="1">
    <source>
        <dbReference type="PROSITE" id="PS50151"/>
    </source>
</evidence>
<sequence>MARPVIAKDYKEAARIRDTLKLFEDEEPVLRLMRALKDAVADERFEDAAKYMDELKLLAPHALLKCSSDATTLGVRVQVRSVYIEDRPSKGQTLR</sequence>
<protein>
    <recommendedName>
        <fullName evidence="1">UVR domain-containing protein</fullName>
    </recommendedName>
</protein>
<dbReference type="InterPro" id="IPR001943">
    <property type="entry name" value="UVR_dom"/>
</dbReference>